<organism evidence="1">
    <name type="scientific">uncultured Rubrobacteraceae bacterium</name>
    <dbReference type="NCBI Taxonomy" id="349277"/>
    <lineage>
        <taxon>Bacteria</taxon>
        <taxon>Bacillati</taxon>
        <taxon>Actinomycetota</taxon>
        <taxon>Rubrobacteria</taxon>
        <taxon>Rubrobacterales</taxon>
        <taxon>Rubrobacteraceae</taxon>
        <taxon>environmental samples</taxon>
    </lineage>
</organism>
<dbReference type="AlphaFoldDB" id="A0A6J4T7M2"/>
<dbReference type="InterPro" id="IPR029058">
    <property type="entry name" value="AB_hydrolase_fold"/>
</dbReference>
<reference evidence="1" key="1">
    <citation type="submission" date="2020-02" db="EMBL/GenBank/DDBJ databases">
        <authorList>
            <person name="Meier V. D."/>
        </authorList>
    </citation>
    <scope>NUCLEOTIDE SEQUENCE</scope>
    <source>
        <strain evidence="1">AVDCRST_MAG12</strain>
    </source>
</reference>
<dbReference type="PANTHER" id="PTHR48098">
    <property type="entry name" value="ENTEROCHELIN ESTERASE-RELATED"/>
    <property type="match status" value="1"/>
</dbReference>
<dbReference type="Gene3D" id="3.40.50.1820">
    <property type="entry name" value="alpha/beta hydrolase"/>
    <property type="match status" value="1"/>
</dbReference>
<accession>A0A6J4T7M2</accession>
<dbReference type="PANTHER" id="PTHR48098:SF1">
    <property type="entry name" value="DIACYLGLYCEROL ACYLTRANSFERASE_MYCOLYLTRANSFERASE AG85A"/>
    <property type="match status" value="1"/>
</dbReference>
<dbReference type="SUPFAM" id="SSF53474">
    <property type="entry name" value="alpha/beta-Hydrolases"/>
    <property type="match status" value="1"/>
</dbReference>
<evidence type="ECO:0000313" key="1">
    <source>
        <dbReference type="EMBL" id="CAA9516063.1"/>
    </source>
</evidence>
<dbReference type="Pfam" id="PF00756">
    <property type="entry name" value="Esterase"/>
    <property type="match status" value="1"/>
</dbReference>
<dbReference type="InterPro" id="IPR000801">
    <property type="entry name" value="Esterase-like"/>
</dbReference>
<gene>
    <name evidence="1" type="ORF">AVDCRST_MAG12-3482</name>
</gene>
<dbReference type="GO" id="GO:0016747">
    <property type="term" value="F:acyltransferase activity, transferring groups other than amino-acyl groups"/>
    <property type="evidence" value="ECO:0007669"/>
    <property type="project" value="TreeGrafter"/>
</dbReference>
<name>A0A6J4T7M2_9ACTN</name>
<protein>
    <submittedName>
        <fullName evidence="1">Enterochelin esterase and related enzyme</fullName>
    </submittedName>
</protein>
<sequence>MRRYHRSPRGTVHRLAHDSKVLIGNALDDPTRRELHVYTPPGWAREELPLLVNLPGYWGSGPGQTAWKAVGENVPERLDRLISSGEMPPCVVAFPDCFTRLRGNQYINSVGTGRYADYLLEEVVPFVEDGFVCGGGGRRGLFGKSSGGYGAAWHGMHHADFWAAISVNSADMGFEVHHLPEFYLALDVLRDFGHSIERFVRHFESEEKPSAAERSCLMFCAMSAFYDPAPEAFMSMRLPGDPHTAELYPERWANWLRHDPVVMMDERADELRKLKGIWLDCGNRDQFRMHFGMRRFHKKLEERGVPHVYEEYDDDHTGVDYRMERFLPFLAEALSD</sequence>
<dbReference type="EMBL" id="CADCVK010000492">
    <property type="protein sequence ID" value="CAA9516063.1"/>
    <property type="molecule type" value="Genomic_DNA"/>
</dbReference>
<proteinExistence type="predicted"/>
<dbReference type="InterPro" id="IPR050583">
    <property type="entry name" value="Mycobacterial_A85_antigen"/>
</dbReference>